<comment type="caution">
    <text evidence="1">The sequence shown here is derived from an EMBL/GenBank/DDBJ whole genome shotgun (WGS) entry which is preliminary data.</text>
</comment>
<evidence type="ECO:0000313" key="1">
    <source>
        <dbReference type="EMBL" id="EJW96574.1"/>
    </source>
</evidence>
<dbReference type="AlphaFoldDB" id="J9GB01"/>
<sequence>MIFHQNSHLSFSFTLNLVAKEPLKNVRARSCINK</sequence>
<accession>J9GB01</accession>
<proteinExistence type="predicted"/>
<protein>
    <submittedName>
        <fullName evidence="1">Uncharacterized protein</fullName>
    </submittedName>
</protein>
<name>J9GB01_9ZZZZ</name>
<dbReference type="EMBL" id="AMCI01005210">
    <property type="protein sequence ID" value="EJW96574.1"/>
    <property type="molecule type" value="Genomic_DNA"/>
</dbReference>
<reference evidence="1" key="1">
    <citation type="journal article" date="2012" name="PLoS ONE">
        <title>Gene sets for utilization of primary and secondary nutrition supplies in the distal gut of endangered iberian lynx.</title>
        <authorList>
            <person name="Alcaide M."/>
            <person name="Messina E."/>
            <person name="Richter M."/>
            <person name="Bargiela R."/>
            <person name="Peplies J."/>
            <person name="Huws S.A."/>
            <person name="Newbold C.J."/>
            <person name="Golyshin P.N."/>
            <person name="Simon M.A."/>
            <person name="Lopez G."/>
            <person name="Yakimov M.M."/>
            <person name="Ferrer M."/>
        </authorList>
    </citation>
    <scope>NUCLEOTIDE SEQUENCE</scope>
</reference>
<gene>
    <name evidence="1" type="ORF">EVA_15318</name>
</gene>
<organism evidence="1">
    <name type="scientific">gut metagenome</name>
    <dbReference type="NCBI Taxonomy" id="749906"/>
    <lineage>
        <taxon>unclassified sequences</taxon>
        <taxon>metagenomes</taxon>
        <taxon>organismal metagenomes</taxon>
    </lineage>
</organism>